<dbReference type="PANTHER" id="PTHR22604">
    <property type="entry name" value="OXIDOREDUCTASES"/>
    <property type="match status" value="1"/>
</dbReference>
<dbReference type="InterPro" id="IPR036291">
    <property type="entry name" value="NAD(P)-bd_dom_sf"/>
</dbReference>
<keyword evidence="2" id="KW-0560">Oxidoreductase</keyword>
<dbReference type="Proteomes" id="UP001596004">
    <property type="component" value="Unassembled WGS sequence"/>
</dbReference>
<feature type="domain" description="Gfo/Idh/MocA-like oxidoreductase N-terminal" evidence="3">
    <location>
        <begin position="8"/>
        <end position="126"/>
    </location>
</feature>
<name>A0ABV9CJG4_9ACTN</name>
<dbReference type="InterPro" id="IPR050984">
    <property type="entry name" value="Gfo/Idh/MocA_domain"/>
</dbReference>
<dbReference type="Gene3D" id="3.40.50.720">
    <property type="entry name" value="NAD(P)-binding Rossmann-like Domain"/>
    <property type="match status" value="1"/>
</dbReference>
<proteinExistence type="inferred from homology"/>
<comment type="caution">
    <text evidence="5">The sequence shown here is derived from an EMBL/GenBank/DDBJ whole genome shotgun (WGS) entry which is preliminary data.</text>
</comment>
<evidence type="ECO:0000313" key="6">
    <source>
        <dbReference type="Proteomes" id="UP001596004"/>
    </source>
</evidence>
<sequence>MSPGEPLAVGVLGAADIAWRRTAPAIERCDGLRLAAVASRTGEKASAFAARFGCEAVTGYERLLERDDIQAVYVPLPNALHERWAAEALSAGKHVLVEKSLTARAGPAAALAEAARARGLALMENFAFLHHAQHGQVRELVAAGAIGTPRGFAASFGIPRGDRSLIRYRPELDGGALLEVGTYTVRAAQLYLGADAEVAGAVLVRDPETGVDVAGSALLADGRGLTAQCDFGMDHSYRCTYAVWGSEGRVSLDWAFTPPPGERPVLRIERGRTREERPLPADDQFLRMVTAFADACADPAGHGEHGADVVRQARLLEEIRGRARVVPAPALST</sequence>
<gene>
    <name evidence="5" type="ORF">ACFO60_20685</name>
</gene>
<dbReference type="InterPro" id="IPR055170">
    <property type="entry name" value="GFO_IDH_MocA-like_dom"/>
</dbReference>
<dbReference type="Pfam" id="PF01408">
    <property type="entry name" value="GFO_IDH_MocA"/>
    <property type="match status" value="1"/>
</dbReference>
<evidence type="ECO:0000259" key="3">
    <source>
        <dbReference type="Pfam" id="PF01408"/>
    </source>
</evidence>
<evidence type="ECO:0000259" key="4">
    <source>
        <dbReference type="Pfam" id="PF22725"/>
    </source>
</evidence>
<dbReference type="SUPFAM" id="SSF55347">
    <property type="entry name" value="Glyceraldehyde-3-phosphate dehydrogenase-like, C-terminal domain"/>
    <property type="match status" value="1"/>
</dbReference>
<reference evidence="6" key="1">
    <citation type="journal article" date="2019" name="Int. J. Syst. Evol. Microbiol.">
        <title>The Global Catalogue of Microorganisms (GCM) 10K type strain sequencing project: providing services to taxonomists for standard genome sequencing and annotation.</title>
        <authorList>
            <consortium name="The Broad Institute Genomics Platform"/>
            <consortium name="The Broad Institute Genome Sequencing Center for Infectious Disease"/>
            <person name="Wu L."/>
            <person name="Ma J."/>
        </authorList>
    </citation>
    <scope>NUCLEOTIDE SEQUENCE [LARGE SCALE GENOMIC DNA]</scope>
    <source>
        <strain evidence="6">CGMCC 4.7132</strain>
    </source>
</reference>
<evidence type="ECO:0000256" key="1">
    <source>
        <dbReference type="ARBA" id="ARBA00010928"/>
    </source>
</evidence>
<evidence type="ECO:0000313" key="5">
    <source>
        <dbReference type="EMBL" id="MFC4533196.1"/>
    </source>
</evidence>
<dbReference type="RefSeq" id="WP_380842380.1">
    <property type="nucleotide sequence ID" value="NZ_JBHSFP010000014.1"/>
</dbReference>
<dbReference type="PANTHER" id="PTHR22604:SF105">
    <property type="entry name" value="TRANS-1,2-DIHYDROBENZENE-1,2-DIOL DEHYDROGENASE"/>
    <property type="match status" value="1"/>
</dbReference>
<accession>A0ABV9CJG4</accession>
<organism evidence="5 6">
    <name type="scientific">Sphaerisporangium dianthi</name>
    <dbReference type="NCBI Taxonomy" id="1436120"/>
    <lineage>
        <taxon>Bacteria</taxon>
        <taxon>Bacillati</taxon>
        <taxon>Actinomycetota</taxon>
        <taxon>Actinomycetes</taxon>
        <taxon>Streptosporangiales</taxon>
        <taxon>Streptosporangiaceae</taxon>
        <taxon>Sphaerisporangium</taxon>
    </lineage>
</organism>
<dbReference type="SUPFAM" id="SSF51735">
    <property type="entry name" value="NAD(P)-binding Rossmann-fold domains"/>
    <property type="match status" value="1"/>
</dbReference>
<dbReference type="EMBL" id="JBHSFP010000014">
    <property type="protein sequence ID" value="MFC4533196.1"/>
    <property type="molecule type" value="Genomic_DNA"/>
</dbReference>
<dbReference type="Gene3D" id="3.30.360.10">
    <property type="entry name" value="Dihydrodipicolinate Reductase, domain 2"/>
    <property type="match status" value="1"/>
</dbReference>
<evidence type="ECO:0000256" key="2">
    <source>
        <dbReference type="ARBA" id="ARBA00023002"/>
    </source>
</evidence>
<feature type="domain" description="GFO/IDH/MocA-like oxidoreductase" evidence="4">
    <location>
        <begin position="136"/>
        <end position="250"/>
    </location>
</feature>
<protein>
    <submittedName>
        <fullName evidence="5">Gfo/Idh/MocA family protein</fullName>
    </submittedName>
</protein>
<comment type="similarity">
    <text evidence="1">Belongs to the Gfo/Idh/MocA family.</text>
</comment>
<keyword evidence="6" id="KW-1185">Reference proteome</keyword>
<dbReference type="InterPro" id="IPR000683">
    <property type="entry name" value="Gfo/Idh/MocA-like_OxRdtase_N"/>
</dbReference>
<dbReference type="Pfam" id="PF22725">
    <property type="entry name" value="GFO_IDH_MocA_C3"/>
    <property type="match status" value="1"/>
</dbReference>